<comment type="subcellular location">
    <subcellularLocation>
        <location evidence="1">Membrane</location>
        <topology evidence="1">Multi-pass membrane protein</topology>
    </subcellularLocation>
</comment>
<proteinExistence type="predicted"/>
<keyword evidence="3" id="KW-0677">Repeat</keyword>
<feature type="repeat" description="ANK" evidence="7">
    <location>
        <begin position="190"/>
        <end position="222"/>
    </location>
</feature>
<evidence type="ECO:0000256" key="9">
    <source>
        <dbReference type="SAM" id="Phobius"/>
    </source>
</evidence>
<comment type="caution">
    <text evidence="11">The sequence shown here is derived from an EMBL/GenBank/DDBJ whole genome shotgun (WGS) entry which is preliminary data.</text>
</comment>
<dbReference type="SUPFAM" id="SSF48403">
    <property type="entry name" value="Ankyrin repeat"/>
    <property type="match status" value="2"/>
</dbReference>
<evidence type="ECO:0000256" key="5">
    <source>
        <dbReference type="ARBA" id="ARBA00023043"/>
    </source>
</evidence>
<evidence type="ECO:0000256" key="6">
    <source>
        <dbReference type="ARBA" id="ARBA00023136"/>
    </source>
</evidence>
<dbReference type="Pfam" id="PF13962">
    <property type="entry name" value="PGG"/>
    <property type="match status" value="1"/>
</dbReference>
<dbReference type="Pfam" id="PF12796">
    <property type="entry name" value="Ank_2"/>
    <property type="match status" value="2"/>
</dbReference>
<keyword evidence="6 9" id="KW-0472">Membrane</keyword>
<keyword evidence="12" id="KW-1185">Reference proteome</keyword>
<dbReference type="Gene3D" id="1.25.40.20">
    <property type="entry name" value="Ankyrin repeat-containing domain"/>
    <property type="match status" value="2"/>
</dbReference>
<feature type="transmembrane region" description="Helical" evidence="9">
    <location>
        <begin position="463"/>
        <end position="486"/>
    </location>
</feature>
<accession>A0ABR0W2E1</accession>
<evidence type="ECO:0000256" key="7">
    <source>
        <dbReference type="PROSITE-ProRule" id="PRU00023"/>
    </source>
</evidence>
<feature type="compositionally biased region" description="Low complexity" evidence="8">
    <location>
        <begin position="598"/>
        <end position="607"/>
    </location>
</feature>
<evidence type="ECO:0000256" key="1">
    <source>
        <dbReference type="ARBA" id="ARBA00004141"/>
    </source>
</evidence>
<feature type="domain" description="PGG" evidence="10">
    <location>
        <begin position="418"/>
        <end position="523"/>
    </location>
</feature>
<reference evidence="11 12" key="1">
    <citation type="journal article" date="2021" name="Comput. Struct. Biotechnol. J.">
        <title>De novo genome assembly of the potent medicinal plant Rehmannia glutinosa using nanopore technology.</title>
        <authorList>
            <person name="Ma L."/>
            <person name="Dong C."/>
            <person name="Song C."/>
            <person name="Wang X."/>
            <person name="Zheng X."/>
            <person name="Niu Y."/>
            <person name="Chen S."/>
            <person name="Feng W."/>
        </authorList>
    </citation>
    <scope>NUCLEOTIDE SEQUENCE [LARGE SCALE GENOMIC DNA]</scope>
    <source>
        <strain evidence="11">DH-2019</strain>
    </source>
</reference>
<sequence length="617" mass="69018">MDRRLYESVTRGNVLDLQKLIKQDENVIRQTIPGSLNTILHLAARFGHLEYAKGTVKTWPEIVLMENAELETPLHQACREAKMIVLRSSNGETFEVEDDLKAINAEFEHEVHIHVIKRKFSAEKESVLFTACERGNVEIVKCVMNFPSLLMLELDMETSSLHVAASSGNTEIVKEILKARPDFAWKKNFQGWTPLHISCSKGHLDITRELMKLDSDLCLIQDGEGRIPLHCAAIKGRINIIMEIFSVNLESAQTTTCNGETILHLAAVKNNQYEVVKYLTESLNISKLVNMQDNDGNTILHLATAGKLTAMVIYLLKIGTEVNSLNGKGYTALDVVEADASNSGTLAIVPALLEAGAKRCDQLSPGLKHIQQLPNSKSKTLRENIHNNSMSWPNRTPEHFSPGRRKRHRAKKLDFQHEGLRNARKTVTIVAVLIATVTFTAGINPPGGFSQETGKALRGNRAAFKVFLVCNIAALFLSIGVVNVLVSIIPFTRKTMMKLLTVTHKVMWLSTLFMTAAYIGAVWTIMPDDKGVKWLSVELVVFGGGCTMVVFFGLGLLLARHWHNKYKWRKAKQKKIKDESPHSSISRIDELRMMKMNQDNNSSNSDVDSSDHGYHLY</sequence>
<feature type="region of interest" description="Disordered" evidence="8">
    <location>
        <begin position="598"/>
        <end position="617"/>
    </location>
</feature>
<dbReference type="InterPro" id="IPR026961">
    <property type="entry name" value="PGG_dom"/>
</dbReference>
<evidence type="ECO:0000313" key="12">
    <source>
        <dbReference type="Proteomes" id="UP001318860"/>
    </source>
</evidence>
<evidence type="ECO:0000256" key="2">
    <source>
        <dbReference type="ARBA" id="ARBA00022692"/>
    </source>
</evidence>
<protein>
    <recommendedName>
        <fullName evidence="10">PGG domain-containing protein</fullName>
    </recommendedName>
</protein>
<feature type="transmembrane region" description="Helical" evidence="9">
    <location>
        <begin position="426"/>
        <end position="443"/>
    </location>
</feature>
<dbReference type="PROSITE" id="PS50297">
    <property type="entry name" value="ANK_REP_REGION"/>
    <property type="match status" value="2"/>
</dbReference>
<dbReference type="PANTHER" id="PTHR24186">
    <property type="entry name" value="PROTEIN PHOSPHATASE 1 REGULATORY SUBUNIT"/>
    <property type="match status" value="1"/>
</dbReference>
<evidence type="ECO:0000256" key="8">
    <source>
        <dbReference type="SAM" id="MobiDB-lite"/>
    </source>
</evidence>
<evidence type="ECO:0000256" key="4">
    <source>
        <dbReference type="ARBA" id="ARBA00022989"/>
    </source>
</evidence>
<dbReference type="InterPro" id="IPR002110">
    <property type="entry name" value="Ankyrin_rpt"/>
</dbReference>
<dbReference type="SMART" id="SM00248">
    <property type="entry name" value="ANK"/>
    <property type="match status" value="8"/>
</dbReference>
<evidence type="ECO:0000259" key="10">
    <source>
        <dbReference type="Pfam" id="PF13962"/>
    </source>
</evidence>
<organism evidence="11 12">
    <name type="scientific">Rehmannia glutinosa</name>
    <name type="common">Chinese foxglove</name>
    <dbReference type="NCBI Taxonomy" id="99300"/>
    <lineage>
        <taxon>Eukaryota</taxon>
        <taxon>Viridiplantae</taxon>
        <taxon>Streptophyta</taxon>
        <taxon>Embryophyta</taxon>
        <taxon>Tracheophyta</taxon>
        <taxon>Spermatophyta</taxon>
        <taxon>Magnoliopsida</taxon>
        <taxon>eudicotyledons</taxon>
        <taxon>Gunneridae</taxon>
        <taxon>Pentapetalae</taxon>
        <taxon>asterids</taxon>
        <taxon>lamiids</taxon>
        <taxon>Lamiales</taxon>
        <taxon>Orobanchaceae</taxon>
        <taxon>Rehmannieae</taxon>
        <taxon>Rehmannia</taxon>
    </lineage>
</organism>
<dbReference type="InterPro" id="IPR036770">
    <property type="entry name" value="Ankyrin_rpt-contain_sf"/>
</dbReference>
<feature type="transmembrane region" description="Helical" evidence="9">
    <location>
        <begin position="539"/>
        <end position="559"/>
    </location>
</feature>
<gene>
    <name evidence="11" type="ORF">DH2020_025341</name>
</gene>
<evidence type="ECO:0000313" key="11">
    <source>
        <dbReference type="EMBL" id="KAK6140913.1"/>
    </source>
</evidence>
<keyword evidence="2 9" id="KW-0812">Transmembrane</keyword>
<keyword evidence="5 7" id="KW-0040">ANK repeat</keyword>
<keyword evidence="4 9" id="KW-1133">Transmembrane helix</keyword>
<feature type="region of interest" description="Disordered" evidence="8">
    <location>
        <begin position="387"/>
        <end position="408"/>
    </location>
</feature>
<dbReference type="EMBL" id="JABTTQ020000230">
    <property type="protein sequence ID" value="KAK6140913.1"/>
    <property type="molecule type" value="Genomic_DNA"/>
</dbReference>
<dbReference type="PANTHER" id="PTHR24186:SF37">
    <property type="entry name" value="PGG DOMAIN-CONTAINING PROTEIN"/>
    <property type="match status" value="1"/>
</dbReference>
<evidence type="ECO:0000256" key="3">
    <source>
        <dbReference type="ARBA" id="ARBA00022737"/>
    </source>
</evidence>
<dbReference type="Proteomes" id="UP001318860">
    <property type="component" value="Unassembled WGS sequence"/>
</dbReference>
<feature type="transmembrane region" description="Helical" evidence="9">
    <location>
        <begin position="506"/>
        <end position="527"/>
    </location>
</feature>
<dbReference type="PROSITE" id="PS50088">
    <property type="entry name" value="ANK_REPEAT"/>
    <property type="match status" value="2"/>
</dbReference>
<name>A0ABR0W2E1_REHGL</name>
<feature type="repeat" description="ANK" evidence="7">
    <location>
        <begin position="295"/>
        <end position="327"/>
    </location>
</feature>